<evidence type="ECO:0000313" key="2">
    <source>
        <dbReference type="EMBL" id="KYM96581.1"/>
    </source>
</evidence>
<reference evidence="2 3" key="1">
    <citation type="submission" date="2016-03" db="EMBL/GenBank/DDBJ databases">
        <title>Cyphomyrmex costatus WGS genome.</title>
        <authorList>
            <person name="Nygaard S."/>
            <person name="Hu H."/>
            <person name="Boomsma J."/>
            <person name="Zhang G."/>
        </authorList>
    </citation>
    <scope>NUCLEOTIDE SEQUENCE [LARGE SCALE GENOMIC DNA]</scope>
    <source>
        <strain evidence="2">MS0001</strain>
        <tissue evidence="2">Whole body</tissue>
    </source>
</reference>
<accession>A0A151IAQ6</accession>
<evidence type="ECO:0000256" key="1">
    <source>
        <dbReference type="SAM" id="Phobius"/>
    </source>
</evidence>
<evidence type="ECO:0000313" key="3">
    <source>
        <dbReference type="Proteomes" id="UP000078542"/>
    </source>
</evidence>
<dbReference type="EMBL" id="KQ978184">
    <property type="protein sequence ID" value="KYM96581.1"/>
    <property type="molecule type" value="Genomic_DNA"/>
</dbReference>
<keyword evidence="1" id="KW-0472">Membrane</keyword>
<protein>
    <submittedName>
        <fullName evidence="2">Uncharacterized protein</fullName>
    </submittedName>
</protein>
<gene>
    <name evidence="2" type="ORF">ALC62_12761</name>
</gene>
<feature type="transmembrane region" description="Helical" evidence="1">
    <location>
        <begin position="12"/>
        <end position="35"/>
    </location>
</feature>
<keyword evidence="1" id="KW-0812">Transmembrane</keyword>
<dbReference type="AlphaFoldDB" id="A0A151IAQ6"/>
<dbReference type="Proteomes" id="UP000078542">
    <property type="component" value="Unassembled WGS sequence"/>
</dbReference>
<keyword evidence="3" id="KW-1185">Reference proteome</keyword>
<name>A0A151IAQ6_9HYME</name>
<organism evidence="2 3">
    <name type="scientific">Cyphomyrmex costatus</name>
    <dbReference type="NCBI Taxonomy" id="456900"/>
    <lineage>
        <taxon>Eukaryota</taxon>
        <taxon>Metazoa</taxon>
        <taxon>Ecdysozoa</taxon>
        <taxon>Arthropoda</taxon>
        <taxon>Hexapoda</taxon>
        <taxon>Insecta</taxon>
        <taxon>Pterygota</taxon>
        <taxon>Neoptera</taxon>
        <taxon>Endopterygota</taxon>
        <taxon>Hymenoptera</taxon>
        <taxon>Apocrita</taxon>
        <taxon>Aculeata</taxon>
        <taxon>Formicoidea</taxon>
        <taxon>Formicidae</taxon>
        <taxon>Myrmicinae</taxon>
        <taxon>Cyphomyrmex</taxon>
    </lineage>
</organism>
<proteinExistence type="predicted"/>
<sequence>VTANRILNRILLFSAIFSIPLRDVDGIIIIMTVMYKRRNKAYSQILSFPIVFELTSDNGECWVGKKTEYLKFDRKTL</sequence>
<feature type="non-terminal residue" evidence="2">
    <location>
        <position position="1"/>
    </location>
</feature>
<keyword evidence="1" id="KW-1133">Transmembrane helix</keyword>